<dbReference type="Pfam" id="PF12900">
    <property type="entry name" value="Pyridox_ox_2"/>
    <property type="match status" value="1"/>
</dbReference>
<organism evidence="1 2">
    <name type="scientific">Desulfovibrio desulfuricans</name>
    <dbReference type="NCBI Taxonomy" id="876"/>
    <lineage>
        <taxon>Bacteria</taxon>
        <taxon>Pseudomonadati</taxon>
        <taxon>Thermodesulfobacteriota</taxon>
        <taxon>Desulfovibrionia</taxon>
        <taxon>Desulfovibrionales</taxon>
        <taxon>Desulfovibrionaceae</taxon>
        <taxon>Desulfovibrio</taxon>
    </lineage>
</organism>
<name>A0AA94HUY9_DESDE</name>
<dbReference type="PANTHER" id="PTHR34071:SF2">
    <property type="entry name" value="FLAVIN-NUCLEOTIDE-BINDING PROTEIN"/>
    <property type="match status" value="1"/>
</dbReference>
<dbReference type="Gene3D" id="2.30.110.10">
    <property type="entry name" value="Electron Transport, Fmn-binding Protein, Chain A"/>
    <property type="match status" value="1"/>
</dbReference>
<evidence type="ECO:0000313" key="2">
    <source>
        <dbReference type="Proteomes" id="UP000182680"/>
    </source>
</evidence>
<dbReference type="OMA" id="GVENPCD"/>
<dbReference type="SUPFAM" id="SSF50475">
    <property type="entry name" value="FMN-binding split barrel"/>
    <property type="match status" value="1"/>
</dbReference>
<protein>
    <recommendedName>
        <fullName evidence="3">NimA protein</fullName>
    </recommendedName>
</protein>
<gene>
    <name evidence="1" type="ORF">SAMN02910291_02650</name>
</gene>
<dbReference type="AlphaFoldDB" id="A0AA94HUY9"/>
<proteinExistence type="predicted"/>
<dbReference type="InterPro" id="IPR012349">
    <property type="entry name" value="Split_barrel_FMN-bd"/>
</dbReference>
<accession>A0AA94HUY9</accession>
<comment type="caution">
    <text evidence="1">The sequence shown here is derived from an EMBL/GenBank/DDBJ whole genome shotgun (WGS) entry which is preliminary data.</text>
</comment>
<evidence type="ECO:0000313" key="1">
    <source>
        <dbReference type="EMBL" id="SFW71031.1"/>
    </source>
</evidence>
<dbReference type="EMBL" id="FPIW01000075">
    <property type="protein sequence ID" value="SFW71031.1"/>
    <property type="molecule type" value="Genomic_DNA"/>
</dbReference>
<dbReference type="InterPro" id="IPR024747">
    <property type="entry name" value="Pyridox_Oxase-rel"/>
</dbReference>
<dbReference type="Proteomes" id="UP000182680">
    <property type="component" value="Unassembled WGS sequence"/>
</dbReference>
<evidence type="ECO:0008006" key="3">
    <source>
        <dbReference type="Google" id="ProtNLM"/>
    </source>
</evidence>
<sequence>MQARMKKYPLAEEEIHVLLDTEPVGRLASMGGDGFPYITPVHFVFFQGQIFIHGLAVGEKLTNIKKDSRVGFEVEKMLGLVHDDKLPCDTNTTYESVIIRGRAALVEDSALKLAVLDAFVAKYAPHHTGRVYPESMLKMTGVIAIDVQSCTGKYYPA</sequence>
<reference evidence="2" key="1">
    <citation type="submission" date="2016-11" db="EMBL/GenBank/DDBJ databases">
        <authorList>
            <person name="Jaros S."/>
            <person name="Januszkiewicz K."/>
            <person name="Wedrychowicz H."/>
        </authorList>
    </citation>
    <scope>NUCLEOTIDE SEQUENCE [LARGE SCALE GENOMIC DNA]</scope>
    <source>
        <strain evidence="2">DSM 7057</strain>
    </source>
</reference>
<dbReference type="PANTHER" id="PTHR34071">
    <property type="entry name" value="5-NITROIMIDAZOLE ANTIBIOTICS RESISTANCE PROTEIN, NIMA-FAMILY-RELATED PROTEIN-RELATED"/>
    <property type="match status" value="1"/>
</dbReference>